<protein>
    <submittedName>
        <fullName evidence="1">Uncharacterized protein</fullName>
    </submittedName>
</protein>
<evidence type="ECO:0000313" key="1">
    <source>
        <dbReference type="EMBL" id="CDW97591.1"/>
    </source>
</evidence>
<reference evidence="2" key="1">
    <citation type="submission" date="2014-06" db="EMBL/GenBank/DDBJ databases">
        <authorList>
            <person name="Berkman P.J."/>
        </authorList>
    </citation>
    <scope>NUCLEOTIDE SEQUENCE [LARGE SCALE GENOMIC DNA]</scope>
</reference>
<gene>
    <name evidence="1" type="primary">SSCI34870.1</name>
</gene>
<sequence>MTADAMQGRAGLVKLGRRGRRASELYIRSTAHTLRANLGLG</sequence>
<organism evidence="1 2">
    <name type="scientific">Sporisorium scitamineum</name>
    <dbReference type="NCBI Taxonomy" id="49012"/>
    <lineage>
        <taxon>Eukaryota</taxon>
        <taxon>Fungi</taxon>
        <taxon>Dikarya</taxon>
        <taxon>Basidiomycota</taxon>
        <taxon>Ustilaginomycotina</taxon>
        <taxon>Ustilaginomycetes</taxon>
        <taxon>Ustilaginales</taxon>
        <taxon>Ustilaginaceae</taxon>
        <taxon>Sporisorium</taxon>
    </lineage>
</organism>
<name>A0A0F7S5J9_9BASI</name>
<keyword evidence="2" id="KW-1185">Reference proteome</keyword>
<dbReference type="EMBL" id="CCFA01001936">
    <property type="protein sequence ID" value="CDW97591.1"/>
    <property type="molecule type" value="Genomic_DNA"/>
</dbReference>
<dbReference type="Proteomes" id="UP000242770">
    <property type="component" value="Unassembled WGS sequence"/>
</dbReference>
<dbReference type="AlphaFoldDB" id="A0A0F7S5J9"/>
<proteinExistence type="predicted"/>
<accession>A0A0F7S5J9</accession>
<evidence type="ECO:0000313" key="2">
    <source>
        <dbReference type="Proteomes" id="UP000242770"/>
    </source>
</evidence>